<proteinExistence type="predicted"/>
<dbReference type="Proteomes" id="UP000008311">
    <property type="component" value="Unassembled WGS sequence"/>
</dbReference>
<dbReference type="AlphaFoldDB" id="B9RV97"/>
<keyword evidence="2" id="KW-1185">Reference proteome</keyword>
<accession>B9RV97</accession>
<name>B9RV97_RICCO</name>
<dbReference type="InParanoid" id="B9RV97"/>
<dbReference type="EMBL" id="EQ973818">
    <property type="protein sequence ID" value="EEF44830.1"/>
    <property type="molecule type" value="Genomic_DNA"/>
</dbReference>
<sequence>MGFELAQSSKFRARCSSFELQNWGKSKRKKKERKKTLIGPKRARARAKVLISKALFGDEK</sequence>
<organism evidence="1 2">
    <name type="scientific">Ricinus communis</name>
    <name type="common">Castor bean</name>
    <dbReference type="NCBI Taxonomy" id="3988"/>
    <lineage>
        <taxon>Eukaryota</taxon>
        <taxon>Viridiplantae</taxon>
        <taxon>Streptophyta</taxon>
        <taxon>Embryophyta</taxon>
        <taxon>Tracheophyta</taxon>
        <taxon>Spermatophyta</taxon>
        <taxon>Magnoliopsida</taxon>
        <taxon>eudicotyledons</taxon>
        <taxon>Gunneridae</taxon>
        <taxon>Pentapetalae</taxon>
        <taxon>rosids</taxon>
        <taxon>fabids</taxon>
        <taxon>Malpighiales</taxon>
        <taxon>Euphorbiaceae</taxon>
        <taxon>Acalyphoideae</taxon>
        <taxon>Acalypheae</taxon>
        <taxon>Ricinus</taxon>
    </lineage>
</organism>
<protein>
    <submittedName>
        <fullName evidence="1">Uncharacterized protein</fullName>
    </submittedName>
</protein>
<evidence type="ECO:0000313" key="1">
    <source>
        <dbReference type="EMBL" id="EEF44830.1"/>
    </source>
</evidence>
<gene>
    <name evidence="1" type="ORF">RCOM_0901140</name>
</gene>
<reference evidence="2" key="1">
    <citation type="journal article" date="2010" name="Nat. Biotechnol.">
        <title>Draft genome sequence of the oilseed species Ricinus communis.</title>
        <authorList>
            <person name="Chan A.P."/>
            <person name="Crabtree J."/>
            <person name="Zhao Q."/>
            <person name="Lorenzi H."/>
            <person name="Orvis J."/>
            <person name="Puiu D."/>
            <person name="Melake-Berhan A."/>
            <person name="Jones K.M."/>
            <person name="Redman J."/>
            <person name="Chen G."/>
            <person name="Cahoon E.B."/>
            <person name="Gedil M."/>
            <person name="Stanke M."/>
            <person name="Haas B.J."/>
            <person name="Wortman J.R."/>
            <person name="Fraser-Liggett C.M."/>
            <person name="Ravel J."/>
            <person name="Rabinowicz P.D."/>
        </authorList>
    </citation>
    <scope>NUCLEOTIDE SEQUENCE [LARGE SCALE GENOMIC DNA]</scope>
    <source>
        <strain evidence="2">cv. Hale</strain>
    </source>
</reference>
<evidence type="ECO:0000313" key="2">
    <source>
        <dbReference type="Proteomes" id="UP000008311"/>
    </source>
</evidence>